<dbReference type="Proteomes" id="UP001189429">
    <property type="component" value="Unassembled WGS sequence"/>
</dbReference>
<gene>
    <name evidence="7" type="ORF">PCOR1329_LOCUS63115</name>
</gene>
<evidence type="ECO:0000256" key="4">
    <source>
        <dbReference type="ARBA" id="ARBA00023002"/>
    </source>
</evidence>
<comment type="cofactor">
    <cofactor evidence="1">
        <name>L-ascorbate</name>
        <dbReference type="ChEBI" id="CHEBI:38290"/>
    </cofactor>
</comment>
<evidence type="ECO:0000256" key="5">
    <source>
        <dbReference type="ARBA" id="ARBA00023004"/>
    </source>
</evidence>
<organism evidence="7 8">
    <name type="scientific">Prorocentrum cordatum</name>
    <dbReference type="NCBI Taxonomy" id="2364126"/>
    <lineage>
        <taxon>Eukaryota</taxon>
        <taxon>Sar</taxon>
        <taxon>Alveolata</taxon>
        <taxon>Dinophyceae</taxon>
        <taxon>Prorocentrales</taxon>
        <taxon>Prorocentraceae</taxon>
        <taxon>Prorocentrum</taxon>
    </lineage>
</organism>
<dbReference type="Gene3D" id="2.60.120.620">
    <property type="entry name" value="q2cbj1_9rhob like domain"/>
    <property type="match status" value="1"/>
</dbReference>
<evidence type="ECO:0000256" key="2">
    <source>
        <dbReference type="ARBA" id="ARBA00022723"/>
    </source>
</evidence>
<dbReference type="Pfam" id="PF13640">
    <property type="entry name" value="2OG-FeII_Oxy_3"/>
    <property type="match status" value="1"/>
</dbReference>
<dbReference type="InterPro" id="IPR045054">
    <property type="entry name" value="P4HA-like"/>
</dbReference>
<dbReference type="InterPro" id="IPR044862">
    <property type="entry name" value="Pro_4_hyd_alph_FE2OG_OXY"/>
</dbReference>
<accession>A0ABN9W1C3</accession>
<dbReference type="EMBL" id="CAUYUJ010018002">
    <property type="protein sequence ID" value="CAK0879791.1"/>
    <property type="molecule type" value="Genomic_DNA"/>
</dbReference>
<keyword evidence="4" id="KW-0560">Oxidoreductase</keyword>
<keyword evidence="2" id="KW-0479">Metal-binding</keyword>
<dbReference type="InterPro" id="IPR006620">
    <property type="entry name" value="Pro_4_hyd_alph"/>
</dbReference>
<reference evidence="7" key="1">
    <citation type="submission" date="2023-10" db="EMBL/GenBank/DDBJ databases">
        <authorList>
            <person name="Chen Y."/>
            <person name="Shah S."/>
            <person name="Dougan E. K."/>
            <person name="Thang M."/>
            <person name="Chan C."/>
        </authorList>
    </citation>
    <scope>NUCLEOTIDE SEQUENCE [LARGE SCALE GENOMIC DNA]</scope>
</reference>
<dbReference type="PANTHER" id="PTHR10869">
    <property type="entry name" value="PROLYL 4-HYDROXYLASE ALPHA SUBUNIT"/>
    <property type="match status" value="1"/>
</dbReference>
<evidence type="ECO:0000259" key="6">
    <source>
        <dbReference type="SMART" id="SM00702"/>
    </source>
</evidence>
<keyword evidence="5" id="KW-0408">Iron</keyword>
<protein>
    <recommendedName>
        <fullName evidence="6">Prolyl 4-hydroxylase alpha subunit domain-containing protein</fullName>
    </recommendedName>
</protein>
<evidence type="ECO:0000313" key="8">
    <source>
        <dbReference type="Proteomes" id="UP001189429"/>
    </source>
</evidence>
<dbReference type="SMART" id="SM00702">
    <property type="entry name" value="P4Hc"/>
    <property type="match status" value="1"/>
</dbReference>
<feature type="domain" description="Prolyl 4-hydroxylase alpha subunit" evidence="6">
    <location>
        <begin position="36"/>
        <end position="227"/>
    </location>
</feature>
<dbReference type="PANTHER" id="PTHR10869:SF236">
    <property type="entry name" value="PROLYL 4-HYDROXYLASE ALPHA SUBUNIT DOMAIN-CONTAINING PROTEIN"/>
    <property type="match status" value="1"/>
</dbReference>
<name>A0ABN9W1C3_9DINO</name>
<evidence type="ECO:0000256" key="3">
    <source>
        <dbReference type="ARBA" id="ARBA00022964"/>
    </source>
</evidence>
<comment type="caution">
    <text evidence="7">The sequence shown here is derived from an EMBL/GenBank/DDBJ whole genome shotgun (WGS) entry which is preliminary data.</text>
</comment>
<sequence>MSILNLFTTEVESSQLRDAEPRKVQLNHLPLLKHPVFISAIDNFLSQDECRRWIDWGLKTGFEEAKQKQTAEMAFRDNGRIEFESDEIAQTIWLRLRPFVPDAVGSASATRRALGCSPRIRVYRYVKGQRFGQHVDGSRDEPSLGGRTHFTVLIYLNGGDQDSLENQLKGGETVFWKDRGGNPTTVALSFPPTRGMCMFHGHGDECMIHEGATVLDGVKYVLRTDAVYEHDP</sequence>
<proteinExistence type="predicted"/>
<evidence type="ECO:0000313" key="7">
    <source>
        <dbReference type="EMBL" id="CAK0879791.1"/>
    </source>
</evidence>
<keyword evidence="3" id="KW-0223">Dioxygenase</keyword>
<evidence type="ECO:0000256" key="1">
    <source>
        <dbReference type="ARBA" id="ARBA00001961"/>
    </source>
</evidence>
<keyword evidence="8" id="KW-1185">Reference proteome</keyword>